<dbReference type="InterPro" id="IPR020557">
    <property type="entry name" value="Fumarate_lyase_CS"/>
</dbReference>
<feature type="domain" description="Fumarate lyase N-terminal" evidence="2">
    <location>
        <begin position="16"/>
        <end position="346"/>
    </location>
</feature>
<dbReference type="PANTHER" id="PTHR42696">
    <property type="entry name" value="ASPARTATE AMMONIA-LYASE"/>
    <property type="match status" value="1"/>
</dbReference>
<dbReference type="FunFam" id="1.10.275.10:FF:000001">
    <property type="entry name" value="Fumarate hydratase, mitochondrial"/>
    <property type="match status" value="1"/>
</dbReference>
<evidence type="ECO:0000313" key="4">
    <source>
        <dbReference type="Proteomes" id="UP001144471"/>
    </source>
</evidence>
<proteinExistence type="predicted"/>
<dbReference type="FunFam" id="1.20.200.10:FF:000001">
    <property type="entry name" value="Fumarate hydratase, mitochondrial"/>
    <property type="match status" value="1"/>
</dbReference>
<dbReference type="Gene3D" id="1.20.200.10">
    <property type="entry name" value="Fumarase/aspartase (Central domain)"/>
    <property type="match status" value="1"/>
</dbReference>
<dbReference type="EMBL" id="BSDY01000004">
    <property type="protein sequence ID" value="GLI55454.1"/>
    <property type="molecule type" value="Genomic_DNA"/>
</dbReference>
<dbReference type="PANTHER" id="PTHR42696:SF2">
    <property type="entry name" value="ASPARTATE AMMONIA-LYASE"/>
    <property type="match status" value="1"/>
</dbReference>
<sequence>MSNTEKNYRIERDGIGEYRVPSSSYYGIHTARALDNFFLNNCKIVNPEIIKGIAIVKLAAARANSMEKKLDSAKGTEIKKACERVFNGEFMDEFPLPAIQGGAGTSTNMNLNEVIANIAIEAMGGEKGDYSLIHPIEDINMSQSTNDVYPTGVKIAAIKVLRELVEEAMKLQEVFQEKEHEFAHVYKLGRTQLQDAVPLTLGQSFGAFGEAISRDRWRLYKIEERLRRINIGGTAVGTGVGASLKYRYYVSEELKRITGYGLARAENLIDATQNLDVFVEVSGLLKTMASSLNKIANDLRFMSCGPLGGIGEINLPAIQMGSSIMPGKINPVGPEFIKQIFHKVQGNDLIISAAVADGELELNALTPLIAESLLENLELLRDGVRMFSSKVIPGVTVNEDVCERMLRSSLSTITRHIDTLGYDELSKILKECEKTGKTYEVILKEKGLLEE</sequence>
<protein>
    <submittedName>
        <fullName evidence="3">Aspartate ammonia-lyase</fullName>
    </submittedName>
</protein>
<dbReference type="InterPro" id="IPR024083">
    <property type="entry name" value="Fumarase/histidase_N"/>
</dbReference>
<comment type="caution">
    <text evidence="3">The sequence shown here is derived from an EMBL/GenBank/DDBJ whole genome shotgun (WGS) entry which is preliminary data.</text>
</comment>
<dbReference type="InterPro" id="IPR008948">
    <property type="entry name" value="L-Aspartase-like"/>
</dbReference>
<dbReference type="PRINTS" id="PR00149">
    <property type="entry name" value="FUMRATELYASE"/>
</dbReference>
<dbReference type="NCBIfam" id="NF008909">
    <property type="entry name" value="PRK12273.1"/>
    <property type="match status" value="1"/>
</dbReference>
<evidence type="ECO:0000256" key="1">
    <source>
        <dbReference type="ARBA" id="ARBA00023239"/>
    </source>
</evidence>
<dbReference type="GO" id="GO:0006531">
    <property type="term" value="P:aspartate metabolic process"/>
    <property type="evidence" value="ECO:0007669"/>
    <property type="project" value="TreeGrafter"/>
</dbReference>
<dbReference type="SUPFAM" id="SSF48557">
    <property type="entry name" value="L-aspartase-like"/>
    <property type="match status" value="1"/>
</dbReference>
<keyword evidence="1" id="KW-0456">Lyase</keyword>
<accession>A0A9W6GKC1</accession>
<dbReference type="Proteomes" id="UP001144471">
    <property type="component" value="Unassembled WGS sequence"/>
</dbReference>
<dbReference type="InterPro" id="IPR051546">
    <property type="entry name" value="Aspartate_Ammonia-Lyase"/>
</dbReference>
<dbReference type="Gene3D" id="1.10.275.10">
    <property type="entry name" value="Fumarase/aspartase (N-terminal domain)"/>
    <property type="match status" value="1"/>
</dbReference>
<dbReference type="Pfam" id="PF00206">
    <property type="entry name" value="Lyase_1"/>
    <property type="match status" value="1"/>
</dbReference>
<organism evidence="3 4">
    <name type="scientific">Propionigenium maris DSM 9537</name>
    <dbReference type="NCBI Taxonomy" id="1123000"/>
    <lineage>
        <taxon>Bacteria</taxon>
        <taxon>Fusobacteriati</taxon>
        <taxon>Fusobacteriota</taxon>
        <taxon>Fusobacteriia</taxon>
        <taxon>Fusobacteriales</taxon>
        <taxon>Fusobacteriaceae</taxon>
        <taxon>Propionigenium</taxon>
    </lineage>
</organism>
<dbReference type="AlphaFoldDB" id="A0A9W6GKC1"/>
<name>A0A9W6GKC1_9FUSO</name>
<dbReference type="InterPro" id="IPR022761">
    <property type="entry name" value="Fumarate_lyase_N"/>
</dbReference>
<dbReference type="GO" id="GO:0008797">
    <property type="term" value="F:aspartate ammonia-lyase activity"/>
    <property type="evidence" value="ECO:0007669"/>
    <property type="project" value="TreeGrafter"/>
</dbReference>
<dbReference type="RefSeq" id="WP_281833942.1">
    <property type="nucleotide sequence ID" value="NZ_BSDY01000004.1"/>
</dbReference>
<gene>
    <name evidence="3" type="primary">aspA</name>
    <name evidence="3" type="ORF">PM10SUCC1_09680</name>
</gene>
<dbReference type="GO" id="GO:0005829">
    <property type="term" value="C:cytosol"/>
    <property type="evidence" value="ECO:0007669"/>
    <property type="project" value="TreeGrafter"/>
</dbReference>
<dbReference type="InterPro" id="IPR000362">
    <property type="entry name" value="Fumarate_lyase_fam"/>
</dbReference>
<dbReference type="PROSITE" id="PS00163">
    <property type="entry name" value="FUMARATE_LYASES"/>
    <property type="match status" value="1"/>
</dbReference>
<evidence type="ECO:0000313" key="3">
    <source>
        <dbReference type="EMBL" id="GLI55454.1"/>
    </source>
</evidence>
<evidence type="ECO:0000259" key="2">
    <source>
        <dbReference type="Pfam" id="PF00206"/>
    </source>
</evidence>
<keyword evidence="4" id="KW-1185">Reference proteome</keyword>
<reference evidence="3" key="1">
    <citation type="submission" date="2022-12" db="EMBL/GenBank/DDBJ databases">
        <title>Reference genome sequencing for broad-spectrum identification of bacterial and archaeal isolates by mass spectrometry.</title>
        <authorList>
            <person name="Sekiguchi Y."/>
            <person name="Tourlousse D.M."/>
        </authorList>
    </citation>
    <scope>NUCLEOTIDE SEQUENCE</scope>
    <source>
        <strain evidence="3">10succ1</strain>
    </source>
</reference>